<reference evidence="3 4" key="1">
    <citation type="journal article" date="2014" name="Am. J. Bot.">
        <title>Genome assembly and annotation for red clover (Trifolium pratense; Fabaceae).</title>
        <authorList>
            <person name="Istvanek J."/>
            <person name="Jaros M."/>
            <person name="Krenek A."/>
            <person name="Repkova J."/>
        </authorList>
    </citation>
    <scope>NUCLEOTIDE SEQUENCE [LARGE SCALE GENOMIC DNA]</scope>
    <source>
        <strain evidence="4">cv. Tatra</strain>
        <tissue evidence="3">Young leaves</tissue>
    </source>
</reference>
<reference evidence="3 4" key="2">
    <citation type="journal article" date="2017" name="Front. Plant Sci.">
        <title>Gene Classification and Mining of Molecular Markers Useful in Red Clover (Trifolium pratense) Breeding.</title>
        <authorList>
            <person name="Istvanek J."/>
            <person name="Dluhosova J."/>
            <person name="Dluhos P."/>
            <person name="Patkova L."/>
            <person name="Nedelnik J."/>
            <person name="Repkova J."/>
        </authorList>
    </citation>
    <scope>NUCLEOTIDE SEQUENCE [LARGE SCALE GENOMIC DNA]</scope>
    <source>
        <strain evidence="4">cv. Tatra</strain>
        <tissue evidence="3">Young leaves</tissue>
    </source>
</reference>
<dbReference type="AlphaFoldDB" id="A0A2K3ML85"/>
<evidence type="ECO:0000313" key="2">
    <source>
        <dbReference type="EMBL" id="PNX61388.1"/>
    </source>
</evidence>
<dbReference type="Proteomes" id="UP000236291">
    <property type="component" value="Unassembled WGS sequence"/>
</dbReference>
<feature type="region of interest" description="Disordered" evidence="1">
    <location>
        <begin position="52"/>
        <end position="80"/>
    </location>
</feature>
<proteinExistence type="predicted"/>
<dbReference type="EMBL" id="ASHM01066638">
    <property type="protein sequence ID" value="PNX91558.1"/>
    <property type="molecule type" value="Genomic_DNA"/>
</dbReference>
<evidence type="ECO:0000256" key="1">
    <source>
        <dbReference type="SAM" id="MobiDB-lite"/>
    </source>
</evidence>
<accession>A0A2K3ML85</accession>
<comment type="caution">
    <text evidence="3">The sequence shown here is derived from an EMBL/GenBank/DDBJ whole genome shotgun (WGS) entry which is preliminary data.</text>
</comment>
<feature type="compositionally biased region" description="Basic and acidic residues" evidence="1">
    <location>
        <begin position="56"/>
        <end position="65"/>
    </location>
</feature>
<name>A0A2K3ML85_TRIPR</name>
<dbReference type="EMBL" id="ASHM01085106">
    <property type="protein sequence ID" value="PNX61388.1"/>
    <property type="molecule type" value="Genomic_DNA"/>
</dbReference>
<feature type="region of interest" description="Disordered" evidence="1">
    <location>
        <begin position="1"/>
        <end position="30"/>
    </location>
</feature>
<evidence type="ECO:0000313" key="3">
    <source>
        <dbReference type="EMBL" id="PNX91558.1"/>
    </source>
</evidence>
<feature type="compositionally biased region" description="Low complexity" evidence="1">
    <location>
        <begin position="11"/>
        <end position="20"/>
    </location>
</feature>
<sequence>MASTGPNDFLASAKGAAASAQTTLGQQGEKVGAAAAGVQKTVGEYVTKATDYVQGKPEEPPKSEEGVIGGAKKTVGGLFK</sequence>
<evidence type="ECO:0000313" key="4">
    <source>
        <dbReference type="Proteomes" id="UP000236291"/>
    </source>
</evidence>
<protein>
    <submittedName>
        <fullName evidence="3">Uncharacterized protein</fullName>
    </submittedName>
</protein>
<gene>
    <name evidence="3" type="ORF">L195_g047689</name>
    <name evidence="2" type="ORF">L195_g052428</name>
</gene>
<organism evidence="3 4">
    <name type="scientific">Trifolium pratense</name>
    <name type="common">Red clover</name>
    <dbReference type="NCBI Taxonomy" id="57577"/>
    <lineage>
        <taxon>Eukaryota</taxon>
        <taxon>Viridiplantae</taxon>
        <taxon>Streptophyta</taxon>
        <taxon>Embryophyta</taxon>
        <taxon>Tracheophyta</taxon>
        <taxon>Spermatophyta</taxon>
        <taxon>Magnoliopsida</taxon>
        <taxon>eudicotyledons</taxon>
        <taxon>Gunneridae</taxon>
        <taxon>Pentapetalae</taxon>
        <taxon>rosids</taxon>
        <taxon>fabids</taxon>
        <taxon>Fabales</taxon>
        <taxon>Fabaceae</taxon>
        <taxon>Papilionoideae</taxon>
        <taxon>50 kb inversion clade</taxon>
        <taxon>NPAAA clade</taxon>
        <taxon>Hologalegina</taxon>
        <taxon>IRL clade</taxon>
        <taxon>Trifolieae</taxon>
        <taxon>Trifolium</taxon>
    </lineage>
</organism>